<feature type="compositionally biased region" description="Acidic residues" evidence="5">
    <location>
        <begin position="308"/>
        <end position="330"/>
    </location>
</feature>
<dbReference type="AlphaFoldDB" id="A0A1Z5K3Q1"/>
<dbReference type="GO" id="GO:0034388">
    <property type="term" value="C:Pwp2p-containing subcomplex of 90S preribosome"/>
    <property type="evidence" value="ECO:0007669"/>
    <property type="project" value="TreeGrafter"/>
</dbReference>
<dbReference type="InterPro" id="IPR055347">
    <property type="entry name" value="UTP6_N"/>
</dbReference>
<gene>
    <name evidence="7" type="ORF">FisN_7Hh010</name>
</gene>
<sequence length="622" mass="72240">MAEQVQATLDQMVEPLQDLQQRNVFTPAEIHAIVERRRDYEYMLRRRNVRKVDCLKYVDDEVKLEQLRELRIRKIQREAREALQKLPREEREKQAQKMIKKHIGDRHVLQHIHSLWTRIFRKFRADQDLYLQYADFLKQQGAHGKLSQLYASVLAIFPRESAWWIRAASHEFFTNNNVQAARVMLQRGIRVNPKSNDLWVQSFVLELHFVQKIHGRRQLLELPKASKEDDDIYKLARLVHDNAILSAEDDGAVGLLMWQHCEYFPHTNELQQHILQALRKRCSDKPQAWIAMARCSLQSPSQSLEQNETNDDDNEEDGNSSESDHDEENVEIPLPPPKKKQKLEAKKESVLVILNEAIQSIPTSEMYVESVRFLRGIPMTESRRKLIEKIFANASAQDKVTVELLLEHVDFLEGSDQTKQALKKLRKYTANNKVSDARVWTRWAKIVFPNPEAATVLSKALKVIPMASSDHYMTVLLQLLGTMMALKRHNDYWALWEQVLLLAPGCQGLVDDATLFGIKSIADGCLQFLTHISSLKLLSDVRKIYEAVLFQSSMMDRMDESNAHLFKSFVETAIEHERLGSDDNSSKKQRISRILDVALRKFQNFVDLADDLRQKREDALYG</sequence>
<evidence type="ECO:0000313" key="8">
    <source>
        <dbReference type="Proteomes" id="UP000198406"/>
    </source>
</evidence>
<feature type="region of interest" description="Disordered" evidence="5">
    <location>
        <begin position="299"/>
        <end position="342"/>
    </location>
</feature>
<dbReference type="GO" id="GO:0032040">
    <property type="term" value="C:small-subunit processome"/>
    <property type="evidence" value="ECO:0007669"/>
    <property type="project" value="TreeGrafter"/>
</dbReference>
<dbReference type="OrthoDB" id="28112at2759"/>
<protein>
    <submittedName>
        <fullName evidence="7">U3 small nucleolar RNA-associated protein 6</fullName>
    </submittedName>
</protein>
<comment type="caution">
    <text evidence="7">The sequence shown here is derived from an EMBL/GenBank/DDBJ whole genome shotgun (WGS) entry which is preliminary data.</text>
</comment>
<dbReference type="SUPFAM" id="SSF48452">
    <property type="entry name" value="TPR-like"/>
    <property type="match status" value="1"/>
</dbReference>
<dbReference type="EMBL" id="BDSP01000152">
    <property type="protein sequence ID" value="GAX20701.1"/>
    <property type="molecule type" value="Genomic_DNA"/>
</dbReference>
<feature type="domain" description="U3 small nucleolar RNA-associated protein 6 N-terminal" evidence="6">
    <location>
        <begin position="9"/>
        <end position="82"/>
    </location>
</feature>
<evidence type="ECO:0000313" key="7">
    <source>
        <dbReference type="EMBL" id="GAX20701.1"/>
    </source>
</evidence>
<dbReference type="GO" id="GO:0000462">
    <property type="term" value="P:maturation of SSU-rRNA from tricistronic rRNA transcript (SSU-rRNA, 5.8S rRNA, LSU-rRNA)"/>
    <property type="evidence" value="ECO:0007669"/>
    <property type="project" value="InterPro"/>
</dbReference>
<keyword evidence="3" id="KW-0677">Repeat</keyword>
<keyword evidence="2" id="KW-0698">rRNA processing</keyword>
<evidence type="ECO:0000256" key="5">
    <source>
        <dbReference type="SAM" id="MobiDB-lite"/>
    </source>
</evidence>
<dbReference type="InterPro" id="IPR011990">
    <property type="entry name" value="TPR-like_helical_dom_sf"/>
</dbReference>
<keyword evidence="8" id="KW-1185">Reference proteome</keyword>
<proteinExistence type="predicted"/>
<evidence type="ECO:0000256" key="4">
    <source>
        <dbReference type="ARBA" id="ARBA00023242"/>
    </source>
</evidence>
<dbReference type="Proteomes" id="UP000198406">
    <property type="component" value="Unassembled WGS sequence"/>
</dbReference>
<dbReference type="Pfam" id="PF08640">
    <property type="entry name" value="U3_assoc_6"/>
    <property type="match status" value="1"/>
</dbReference>
<keyword evidence="4" id="KW-0539">Nucleus</keyword>
<evidence type="ECO:0000259" key="6">
    <source>
        <dbReference type="Pfam" id="PF08640"/>
    </source>
</evidence>
<reference evidence="7 8" key="1">
    <citation type="journal article" date="2015" name="Plant Cell">
        <title>Oil accumulation by the oleaginous diatom Fistulifera solaris as revealed by the genome and transcriptome.</title>
        <authorList>
            <person name="Tanaka T."/>
            <person name="Maeda Y."/>
            <person name="Veluchamy A."/>
            <person name="Tanaka M."/>
            <person name="Abida H."/>
            <person name="Marechal E."/>
            <person name="Bowler C."/>
            <person name="Muto M."/>
            <person name="Sunaga Y."/>
            <person name="Tanaka M."/>
            <person name="Yoshino T."/>
            <person name="Taniguchi T."/>
            <person name="Fukuda Y."/>
            <person name="Nemoto M."/>
            <person name="Matsumoto M."/>
            <person name="Wong P.S."/>
            <person name="Aburatani S."/>
            <person name="Fujibuchi W."/>
        </authorList>
    </citation>
    <scope>NUCLEOTIDE SEQUENCE [LARGE SCALE GENOMIC DNA]</scope>
    <source>
        <strain evidence="7 8">JPCC DA0580</strain>
    </source>
</reference>
<dbReference type="InParanoid" id="A0A1Z5K3Q1"/>
<accession>A0A1Z5K3Q1</accession>
<evidence type="ECO:0000256" key="1">
    <source>
        <dbReference type="ARBA" id="ARBA00004604"/>
    </source>
</evidence>
<name>A0A1Z5K3Q1_FISSO</name>
<dbReference type="InterPro" id="IPR013949">
    <property type="entry name" value="Utp6"/>
</dbReference>
<comment type="subcellular location">
    <subcellularLocation>
        <location evidence="1">Nucleus</location>
        <location evidence="1">Nucleolus</location>
    </subcellularLocation>
</comment>
<dbReference type="GO" id="GO:0030515">
    <property type="term" value="F:snoRNA binding"/>
    <property type="evidence" value="ECO:0007669"/>
    <property type="project" value="InterPro"/>
</dbReference>
<evidence type="ECO:0000256" key="3">
    <source>
        <dbReference type="ARBA" id="ARBA00022737"/>
    </source>
</evidence>
<evidence type="ECO:0000256" key="2">
    <source>
        <dbReference type="ARBA" id="ARBA00022552"/>
    </source>
</evidence>
<organism evidence="7 8">
    <name type="scientific">Fistulifera solaris</name>
    <name type="common">Oleaginous diatom</name>
    <dbReference type="NCBI Taxonomy" id="1519565"/>
    <lineage>
        <taxon>Eukaryota</taxon>
        <taxon>Sar</taxon>
        <taxon>Stramenopiles</taxon>
        <taxon>Ochrophyta</taxon>
        <taxon>Bacillariophyta</taxon>
        <taxon>Bacillariophyceae</taxon>
        <taxon>Bacillariophycidae</taxon>
        <taxon>Naviculales</taxon>
        <taxon>Naviculaceae</taxon>
        <taxon>Fistulifera</taxon>
    </lineage>
</organism>
<dbReference type="PANTHER" id="PTHR23271:SF1">
    <property type="entry name" value="U3 SMALL NUCLEOLAR RNA-ASSOCIATED PROTEIN 6 HOMOLOG"/>
    <property type="match status" value="1"/>
</dbReference>
<dbReference type="Gene3D" id="1.25.40.10">
    <property type="entry name" value="Tetratricopeptide repeat domain"/>
    <property type="match status" value="2"/>
</dbReference>
<dbReference type="PANTHER" id="PTHR23271">
    <property type="entry name" value="HEPATOCELLULAR CARCINOMA-ASSOCIATED ANTIGEN 66"/>
    <property type="match status" value="1"/>
</dbReference>